<gene>
    <name evidence="2" type="ORF">FHS79_000145</name>
</gene>
<organism evidence="2 3">
    <name type="scientific">Polymorphobacter multimanifer</name>
    <dbReference type="NCBI Taxonomy" id="1070431"/>
    <lineage>
        <taxon>Bacteria</taxon>
        <taxon>Pseudomonadati</taxon>
        <taxon>Pseudomonadota</taxon>
        <taxon>Alphaproteobacteria</taxon>
        <taxon>Sphingomonadales</taxon>
        <taxon>Sphingosinicellaceae</taxon>
        <taxon>Polymorphobacter</taxon>
    </lineage>
</organism>
<sequence>MLQITKSDVVAAPFPHVVKQDIIDPSLFAALRADFPGVSVFKEQIATNGLVGSRTGSGFDIYRGDPHFTALTERSAAWKEFGDYVNSEAFVDTFRSVFADHLGDIGLKVDIGASRVDPSYVEPRETMKELASTRDKIDGFANKVLSPLRGRAPVDLFTRLDIHKSTGGYAKPAHCDRPNRLCSLIVYFTDPDEVGMSGGDLFVYKHKQDKPVTSYERHPRPENVDIVATIRPKPNLGVFFPCQNNSYHGVSAITSQGAERDFLYINISGRKASLW</sequence>
<comment type="caution">
    <text evidence="2">The sequence shown here is derived from an EMBL/GenBank/DDBJ whole genome shotgun (WGS) entry which is preliminary data.</text>
</comment>
<accession>A0A841L0D1</accession>
<evidence type="ECO:0000259" key="1">
    <source>
        <dbReference type="Pfam" id="PF13640"/>
    </source>
</evidence>
<proteinExistence type="predicted"/>
<evidence type="ECO:0000313" key="2">
    <source>
        <dbReference type="EMBL" id="MBB6225994.1"/>
    </source>
</evidence>
<keyword evidence="3" id="KW-1185">Reference proteome</keyword>
<dbReference type="AlphaFoldDB" id="A0A841L0D1"/>
<dbReference type="Proteomes" id="UP000538147">
    <property type="component" value="Unassembled WGS sequence"/>
</dbReference>
<evidence type="ECO:0000313" key="3">
    <source>
        <dbReference type="Proteomes" id="UP000538147"/>
    </source>
</evidence>
<feature type="domain" description="Prolyl 4-hydroxylase alpha subunit Fe(2+) 2OG dioxygenase" evidence="1">
    <location>
        <begin position="170"/>
        <end position="260"/>
    </location>
</feature>
<dbReference type="RefSeq" id="WP_184193822.1">
    <property type="nucleotide sequence ID" value="NZ_BMOX01000057.1"/>
</dbReference>
<dbReference type="Pfam" id="PF13640">
    <property type="entry name" value="2OG-FeII_Oxy_3"/>
    <property type="match status" value="1"/>
</dbReference>
<dbReference type="InterPro" id="IPR044862">
    <property type="entry name" value="Pro_4_hyd_alph_FE2OG_OXY"/>
</dbReference>
<dbReference type="Gene3D" id="2.60.120.620">
    <property type="entry name" value="q2cbj1_9rhob like domain"/>
    <property type="match status" value="1"/>
</dbReference>
<reference evidence="2 3" key="1">
    <citation type="submission" date="2020-08" db="EMBL/GenBank/DDBJ databases">
        <title>Genomic Encyclopedia of Type Strains, Phase IV (KMG-IV): sequencing the most valuable type-strain genomes for metagenomic binning, comparative biology and taxonomic classification.</title>
        <authorList>
            <person name="Goeker M."/>
        </authorList>
    </citation>
    <scope>NUCLEOTIDE SEQUENCE [LARGE SCALE GENOMIC DNA]</scope>
    <source>
        <strain evidence="2 3">DSM 102189</strain>
    </source>
</reference>
<protein>
    <recommendedName>
        <fullName evidence="1">Prolyl 4-hydroxylase alpha subunit Fe(2+) 2OG dioxygenase domain-containing protein</fullName>
    </recommendedName>
</protein>
<dbReference type="EMBL" id="JACIIV010000001">
    <property type="protein sequence ID" value="MBB6225994.1"/>
    <property type="molecule type" value="Genomic_DNA"/>
</dbReference>
<name>A0A841L0D1_9SPHN</name>